<dbReference type="InterPro" id="IPR002575">
    <property type="entry name" value="Aminoglycoside_PTrfase"/>
</dbReference>
<evidence type="ECO:0000313" key="3">
    <source>
        <dbReference type="Proteomes" id="UP000077177"/>
    </source>
</evidence>
<keyword evidence="2" id="KW-0808">Transferase</keyword>
<gene>
    <name evidence="2" type="ORF">SY85_10665</name>
</gene>
<dbReference type="OrthoDB" id="526037at2"/>
<dbReference type="InterPro" id="IPR050249">
    <property type="entry name" value="Pseudomonas-type_ThrB"/>
</dbReference>
<dbReference type="EMBL" id="CP011390">
    <property type="protein sequence ID" value="ANE50896.1"/>
    <property type="molecule type" value="Genomic_DNA"/>
</dbReference>
<proteinExistence type="predicted"/>
<dbReference type="RefSeq" id="WP_066404335.1">
    <property type="nucleotide sequence ID" value="NZ_CP011390.1"/>
</dbReference>
<dbReference type="SUPFAM" id="SSF56112">
    <property type="entry name" value="Protein kinase-like (PK-like)"/>
    <property type="match status" value="1"/>
</dbReference>
<dbReference type="Gene3D" id="3.90.1200.10">
    <property type="match status" value="1"/>
</dbReference>
<accession>A0A172TV86</accession>
<name>A0A172TV86_9BACT</name>
<feature type="domain" description="Aminoglycoside phosphotransferase" evidence="1">
    <location>
        <begin position="21"/>
        <end position="247"/>
    </location>
</feature>
<dbReference type="Proteomes" id="UP000077177">
    <property type="component" value="Chromosome"/>
</dbReference>
<dbReference type="Pfam" id="PF01636">
    <property type="entry name" value="APH"/>
    <property type="match status" value="1"/>
</dbReference>
<keyword evidence="3" id="KW-1185">Reference proteome</keyword>
<reference evidence="2 3" key="2">
    <citation type="journal article" date="2016" name="Int. J. Syst. Evol. Microbiol.">
        <title>Flavisolibacter tropicus sp. nov., isolated from tropical soil.</title>
        <authorList>
            <person name="Lee J.J."/>
            <person name="Kang M.S."/>
            <person name="Kim G.S."/>
            <person name="Lee C.S."/>
            <person name="Lim S."/>
            <person name="Lee J."/>
            <person name="Roh S.H."/>
            <person name="Kang H."/>
            <person name="Ha J.M."/>
            <person name="Bae S."/>
            <person name="Jung H.Y."/>
            <person name="Kim M.K."/>
        </authorList>
    </citation>
    <scope>NUCLEOTIDE SEQUENCE [LARGE SCALE GENOMIC DNA]</scope>
    <source>
        <strain evidence="2 3">LCS9</strain>
    </source>
</reference>
<dbReference type="KEGG" id="fla:SY85_10665"/>
<dbReference type="PANTHER" id="PTHR21064:SF5">
    <property type="entry name" value="SLR1880 PROTEIN"/>
    <property type="match status" value="1"/>
</dbReference>
<reference evidence="3" key="1">
    <citation type="submission" date="2015-01" db="EMBL/GenBank/DDBJ databases">
        <title>Flavisolibacter sp./LCS9/ whole genome sequencing.</title>
        <authorList>
            <person name="Kim M.K."/>
            <person name="Srinivasan S."/>
            <person name="Lee J.-J."/>
        </authorList>
    </citation>
    <scope>NUCLEOTIDE SEQUENCE [LARGE SCALE GENOMIC DNA]</scope>
    <source>
        <strain evidence="3">LCS9</strain>
    </source>
</reference>
<protein>
    <submittedName>
        <fullName evidence="2">Aminoglycoside phosphotransferase</fullName>
    </submittedName>
</protein>
<evidence type="ECO:0000313" key="2">
    <source>
        <dbReference type="EMBL" id="ANE50896.1"/>
    </source>
</evidence>
<dbReference type="PANTHER" id="PTHR21064">
    <property type="entry name" value="AMINOGLYCOSIDE PHOSPHOTRANSFERASE DOMAIN-CONTAINING PROTEIN-RELATED"/>
    <property type="match status" value="1"/>
</dbReference>
<dbReference type="GO" id="GO:0016740">
    <property type="term" value="F:transferase activity"/>
    <property type="evidence" value="ECO:0007669"/>
    <property type="project" value="UniProtKB-KW"/>
</dbReference>
<dbReference type="STRING" id="1492898.SY85_10665"/>
<evidence type="ECO:0000259" key="1">
    <source>
        <dbReference type="Pfam" id="PF01636"/>
    </source>
</evidence>
<sequence length="349" mass="40458">MSRLSQAVLSQFGLVEETTQIIPFGSGLINHTWKVITPEKDYILQRVNHAVFKDPSAIAYNTKRIANYLKEKHPEYLFVAPVSTKNRNEMEYLDEGYFRMFPFVAGSHSKDVVETPEQAYQAATQFGRFTQLLNGIDISQLKTTIPGFHDLDLRYQQFLTALKNGNSHRIKEAKTLIDFTISNADITSTYKQITTDPAFKQRVTHHDTKISNVLFDAQDHGICVIDLDTVMPGYFISDVGDMMRTYLSPVSEEEKDVDKIEVRDDFYQAIVKGYYEEMKDELTGKEKQHFFYSGKFMIYMQAIRFLTDYLNNDAYYGAKYPEHNLVRARNQMVLLQRLMEKEKTLATYI</sequence>
<dbReference type="InterPro" id="IPR011009">
    <property type="entry name" value="Kinase-like_dom_sf"/>
</dbReference>
<organism evidence="2 3">
    <name type="scientific">Flavisolibacter tropicus</name>
    <dbReference type="NCBI Taxonomy" id="1492898"/>
    <lineage>
        <taxon>Bacteria</taxon>
        <taxon>Pseudomonadati</taxon>
        <taxon>Bacteroidota</taxon>
        <taxon>Chitinophagia</taxon>
        <taxon>Chitinophagales</taxon>
        <taxon>Chitinophagaceae</taxon>
        <taxon>Flavisolibacter</taxon>
    </lineage>
</organism>
<dbReference type="PATRIC" id="fig|1492898.3.peg.2297"/>
<dbReference type="AlphaFoldDB" id="A0A172TV86"/>